<gene>
    <name evidence="2" type="ORF">BAURA86_01786</name>
</gene>
<feature type="domain" description="NAD(P)-binding" evidence="1">
    <location>
        <begin position="7"/>
        <end position="198"/>
    </location>
</feature>
<dbReference type="EMBL" id="FXZI01000005">
    <property type="protein sequence ID" value="SMX87870.1"/>
    <property type="molecule type" value="Genomic_DNA"/>
</dbReference>
<reference evidence="2 3" key="1">
    <citation type="submission" date="2017-03" db="EMBL/GenBank/DDBJ databases">
        <authorList>
            <person name="Afonso C.L."/>
            <person name="Miller P.J."/>
            <person name="Scott M.A."/>
            <person name="Spackman E."/>
            <person name="Goraichik I."/>
            <person name="Dimitrov K.M."/>
            <person name="Suarez D.L."/>
            <person name="Swayne D.E."/>
        </authorList>
    </citation>
    <scope>NUCLEOTIDE SEQUENCE [LARGE SCALE GENOMIC DNA]</scope>
    <source>
        <strain evidence="3">8(6)</strain>
    </source>
</reference>
<sequence>MRILVPGATGTVGGHVVEQALGRGHEVVAIARNPAALEVEHPRLAKAKADILDAETIEPLLAGVDAVVSTVGIGASKTPTTLYSAGTKNLVAAMQAHGVERLVVISSEVAEHWAHQGPLKLWIVLPLLQRFLGATYDDMRRMDVVLWESDLQWTAIRAPRIQPAIAKGRYRLSKDGPLRRGWAITAPDMATALLDIAERDDFGRSHVYVAN</sequence>
<dbReference type="RefSeq" id="WP_101556868.1">
    <property type="nucleotide sequence ID" value="NZ_FXZI01000005.1"/>
</dbReference>
<dbReference type="Gene3D" id="3.40.50.720">
    <property type="entry name" value="NAD(P)-binding Rossmann-like Domain"/>
    <property type="match status" value="1"/>
</dbReference>
<dbReference type="GO" id="GO:0004074">
    <property type="term" value="F:biliverdin reductase [NAD(P)H] activity"/>
    <property type="evidence" value="ECO:0007669"/>
    <property type="project" value="TreeGrafter"/>
</dbReference>
<organism evidence="2 3">
    <name type="scientific">Brevibacterium aurantiacum</name>
    <dbReference type="NCBI Taxonomy" id="273384"/>
    <lineage>
        <taxon>Bacteria</taxon>
        <taxon>Bacillati</taxon>
        <taxon>Actinomycetota</taxon>
        <taxon>Actinomycetes</taxon>
        <taxon>Micrococcales</taxon>
        <taxon>Brevibacteriaceae</taxon>
        <taxon>Brevibacterium</taxon>
    </lineage>
</organism>
<proteinExistence type="predicted"/>
<evidence type="ECO:0000259" key="1">
    <source>
        <dbReference type="Pfam" id="PF13460"/>
    </source>
</evidence>
<dbReference type="InterPro" id="IPR051606">
    <property type="entry name" value="Polyketide_Oxido-like"/>
</dbReference>
<dbReference type="InterPro" id="IPR036291">
    <property type="entry name" value="NAD(P)-bd_dom_sf"/>
</dbReference>
<dbReference type="Pfam" id="PF13460">
    <property type="entry name" value="NAD_binding_10"/>
    <property type="match status" value="1"/>
</dbReference>
<name>A0A2H1JK66_BREAU</name>
<dbReference type="InterPro" id="IPR016040">
    <property type="entry name" value="NAD(P)-bd_dom"/>
</dbReference>
<protein>
    <submittedName>
        <fullName evidence="2">NADH-flavin reductase</fullName>
    </submittedName>
</protein>
<evidence type="ECO:0000313" key="2">
    <source>
        <dbReference type="EMBL" id="SMX87870.1"/>
    </source>
</evidence>
<accession>A0A2H1JK66</accession>
<dbReference type="PANTHER" id="PTHR43355:SF2">
    <property type="entry name" value="FLAVIN REDUCTASE (NADPH)"/>
    <property type="match status" value="1"/>
</dbReference>
<evidence type="ECO:0000313" key="3">
    <source>
        <dbReference type="Proteomes" id="UP000234300"/>
    </source>
</evidence>
<dbReference type="GO" id="GO:0042602">
    <property type="term" value="F:riboflavin reductase (NADPH) activity"/>
    <property type="evidence" value="ECO:0007669"/>
    <property type="project" value="TreeGrafter"/>
</dbReference>
<dbReference type="Proteomes" id="UP000234300">
    <property type="component" value="Unassembled WGS sequence"/>
</dbReference>
<dbReference type="AlphaFoldDB" id="A0A2H1JK66"/>
<dbReference type="PANTHER" id="PTHR43355">
    <property type="entry name" value="FLAVIN REDUCTASE (NADPH)"/>
    <property type="match status" value="1"/>
</dbReference>
<dbReference type="SUPFAM" id="SSF51735">
    <property type="entry name" value="NAD(P)-binding Rossmann-fold domains"/>
    <property type="match status" value="1"/>
</dbReference>